<feature type="domain" description="Gram-positive cocci surface proteins LPxTG" evidence="6">
    <location>
        <begin position="487"/>
        <end position="519"/>
    </location>
</feature>
<keyword evidence="1" id="KW-0134">Cell wall</keyword>
<dbReference type="NCBIfam" id="TIGR01167">
    <property type="entry name" value="LPXTG_anchor"/>
    <property type="match status" value="1"/>
</dbReference>
<feature type="compositionally biased region" description="Basic and acidic residues" evidence="5">
    <location>
        <begin position="434"/>
        <end position="448"/>
    </location>
</feature>
<keyword evidence="2" id="KW-0964">Secreted</keyword>
<proteinExistence type="predicted"/>
<dbReference type="Proteomes" id="UP001549037">
    <property type="component" value="Unassembled WGS sequence"/>
</dbReference>
<dbReference type="RefSeq" id="WP_354367547.1">
    <property type="nucleotide sequence ID" value="NZ_JBEPLN010000004.1"/>
</dbReference>
<dbReference type="EMBL" id="JBEPLN010000004">
    <property type="protein sequence ID" value="MET3633736.1"/>
    <property type="molecule type" value="Genomic_DNA"/>
</dbReference>
<evidence type="ECO:0000313" key="8">
    <source>
        <dbReference type="Proteomes" id="UP001549037"/>
    </source>
</evidence>
<evidence type="ECO:0000313" key="7">
    <source>
        <dbReference type="EMBL" id="MET3633736.1"/>
    </source>
</evidence>
<protein>
    <submittedName>
        <fullName evidence="7">LPXTG-motif cell wall-anchored protein</fullName>
    </submittedName>
</protein>
<feature type="compositionally biased region" description="Low complexity" evidence="5">
    <location>
        <begin position="46"/>
        <end position="60"/>
    </location>
</feature>
<evidence type="ECO:0000256" key="1">
    <source>
        <dbReference type="ARBA" id="ARBA00022512"/>
    </source>
</evidence>
<dbReference type="PROSITE" id="PS50847">
    <property type="entry name" value="GRAM_POS_ANCHORING"/>
    <property type="match status" value="1"/>
</dbReference>
<accession>A0ABV2JG72</accession>
<name>A0ABV2JG72_9STRE</name>
<feature type="region of interest" description="Disordered" evidence="5">
    <location>
        <begin position="41"/>
        <end position="60"/>
    </location>
</feature>
<feature type="compositionally biased region" description="Polar residues" evidence="5">
    <location>
        <begin position="468"/>
        <end position="481"/>
    </location>
</feature>
<gene>
    <name evidence="7" type="ORF">ABID28_000369</name>
</gene>
<organism evidence="7 8">
    <name type="scientific">Streptococcus porcorum</name>
    <dbReference type="NCBI Taxonomy" id="701526"/>
    <lineage>
        <taxon>Bacteria</taxon>
        <taxon>Bacillati</taxon>
        <taxon>Bacillota</taxon>
        <taxon>Bacilli</taxon>
        <taxon>Lactobacillales</taxon>
        <taxon>Streptococcaceae</taxon>
        <taxon>Streptococcus</taxon>
    </lineage>
</organism>
<feature type="compositionally biased region" description="Basic and acidic residues" evidence="5">
    <location>
        <begin position="482"/>
        <end position="492"/>
    </location>
</feature>
<feature type="compositionally biased region" description="Low complexity" evidence="5">
    <location>
        <begin position="83"/>
        <end position="92"/>
    </location>
</feature>
<evidence type="ECO:0000256" key="5">
    <source>
        <dbReference type="SAM" id="MobiDB-lite"/>
    </source>
</evidence>
<evidence type="ECO:0000256" key="2">
    <source>
        <dbReference type="ARBA" id="ARBA00022525"/>
    </source>
</evidence>
<comment type="caution">
    <text evidence="7">The sequence shown here is derived from an EMBL/GenBank/DDBJ whole genome shotgun (WGS) entry which is preliminary data.</text>
</comment>
<keyword evidence="4" id="KW-0572">Peptidoglycan-anchor</keyword>
<evidence type="ECO:0000259" key="6">
    <source>
        <dbReference type="PROSITE" id="PS50847"/>
    </source>
</evidence>
<evidence type="ECO:0000256" key="4">
    <source>
        <dbReference type="ARBA" id="ARBA00023088"/>
    </source>
</evidence>
<keyword evidence="3" id="KW-0732">Signal</keyword>
<dbReference type="InterPro" id="IPR019931">
    <property type="entry name" value="LPXTG_anchor"/>
</dbReference>
<sequence length="519" mass="56047">MRREKKFRHHLKRSAKLSRWAVLGLATVAVGGLNVSLAKAEEVSQPAVASTSTTTDSAPVAAPVEGVSTTVSDSGAVPSSGAETTVTETSPVETETVVTNVEKEVTLQTNAEVINHFNNEIDQATWSKVDPATSANEAVVSVEVDRNNTNFTVNAHKTSESDDPLFSNFVTTETKETPYTYSYLDGSSRTSEYGVTQTGSSGEGSFVAVGEEHVNRDYYSAKNTSGTALIKSTILTTNPLAPNLQIEEVASLTTSGNIIHRTTFTNKSDLTYAKQQYYVLLDTMLNADDDINLYSDGSGGAYFSDRETFLSTRMLSDGTSYALNWRNRGSVLGQQVKGANLPADRRMTSSVDSAIRYLTPAVSLTPNQSISLWYLESIYTPEEVEAIIASGGSLNTISQKFNEVVIKEIPKETPSQDQPAVEEGVAQTPTPERPLVREDLVLEEKGHTEPQQVTSLTSLKKSEKKVQTLGSPSQSTNLVTSNKEKQLPKTGEDQSSALGALGLALLSVLGFGQLRRKNH</sequence>
<feature type="region of interest" description="Disordered" evidence="5">
    <location>
        <begin position="410"/>
        <end position="493"/>
    </location>
</feature>
<evidence type="ECO:0000256" key="3">
    <source>
        <dbReference type="ARBA" id="ARBA00022729"/>
    </source>
</evidence>
<reference evidence="7 8" key="1">
    <citation type="submission" date="2024-06" db="EMBL/GenBank/DDBJ databases">
        <title>Genomic Encyclopedia of Type Strains, Phase IV (KMG-IV): sequencing the most valuable type-strain genomes for metagenomic binning, comparative biology and taxonomic classification.</title>
        <authorList>
            <person name="Goeker M."/>
        </authorList>
    </citation>
    <scope>NUCLEOTIDE SEQUENCE [LARGE SCALE GENOMIC DNA]</scope>
    <source>
        <strain evidence="7 8">DSM 28302</strain>
    </source>
</reference>
<feature type="region of interest" description="Disordered" evidence="5">
    <location>
        <begin position="69"/>
        <end position="92"/>
    </location>
</feature>
<dbReference type="Pfam" id="PF00746">
    <property type="entry name" value="Gram_pos_anchor"/>
    <property type="match status" value="1"/>
</dbReference>
<keyword evidence="8" id="KW-1185">Reference proteome</keyword>